<dbReference type="AlphaFoldDB" id="A0A840U045"/>
<evidence type="ECO:0000259" key="4">
    <source>
        <dbReference type="PROSITE" id="PS50110"/>
    </source>
</evidence>
<dbReference type="SMART" id="SM00448">
    <property type="entry name" value="REC"/>
    <property type="match status" value="1"/>
</dbReference>
<dbReference type="Gene3D" id="3.40.50.2300">
    <property type="match status" value="1"/>
</dbReference>
<dbReference type="CDD" id="cd17546">
    <property type="entry name" value="REC_hyHK_CKI1_RcsC-like"/>
    <property type="match status" value="1"/>
</dbReference>
<dbReference type="Pfam" id="PF00072">
    <property type="entry name" value="Response_reg"/>
    <property type="match status" value="1"/>
</dbReference>
<dbReference type="GO" id="GO:0000160">
    <property type="term" value="P:phosphorelay signal transduction system"/>
    <property type="evidence" value="ECO:0007669"/>
    <property type="project" value="UniProtKB-KW"/>
</dbReference>
<dbReference type="PANTHER" id="PTHR45339">
    <property type="entry name" value="HYBRID SIGNAL TRANSDUCTION HISTIDINE KINASE J"/>
    <property type="match status" value="1"/>
</dbReference>
<name>A0A840U045_9BACT</name>
<dbReference type="PROSITE" id="PS50110">
    <property type="entry name" value="RESPONSE_REGULATORY"/>
    <property type="match status" value="1"/>
</dbReference>
<dbReference type="SUPFAM" id="SSF52172">
    <property type="entry name" value="CheY-like"/>
    <property type="match status" value="1"/>
</dbReference>
<dbReference type="Proteomes" id="UP000557307">
    <property type="component" value="Unassembled WGS sequence"/>
</dbReference>
<evidence type="ECO:0000256" key="2">
    <source>
        <dbReference type="ARBA" id="ARBA00023012"/>
    </source>
</evidence>
<evidence type="ECO:0000313" key="6">
    <source>
        <dbReference type="Proteomes" id="UP000557307"/>
    </source>
</evidence>
<organism evidence="5 6">
    <name type="scientific">Rhabdobacter roseus</name>
    <dbReference type="NCBI Taxonomy" id="1655419"/>
    <lineage>
        <taxon>Bacteria</taxon>
        <taxon>Pseudomonadati</taxon>
        <taxon>Bacteroidota</taxon>
        <taxon>Cytophagia</taxon>
        <taxon>Cytophagales</taxon>
        <taxon>Cytophagaceae</taxon>
        <taxon>Rhabdobacter</taxon>
    </lineage>
</organism>
<feature type="domain" description="Response regulatory" evidence="4">
    <location>
        <begin position="19"/>
        <end position="132"/>
    </location>
</feature>
<gene>
    <name evidence="5" type="ORF">HNQ92_005309</name>
</gene>
<accession>A0A840U045</accession>
<keyword evidence="1 3" id="KW-0597">Phosphoprotein</keyword>
<comment type="caution">
    <text evidence="5">The sequence shown here is derived from an EMBL/GenBank/DDBJ whole genome shotgun (WGS) entry which is preliminary data.</text>
</comment>
<dbReference type="PANTHER" id="PTHR45339:SF1">
    <property type="entry name" value="HYBRID SIGNAL TRANSDUCTION HISTIDINE KINASE J"/>
    <property type="match status" value="1"/>
</dbReference>
<evidence type="ECO:0000256" key="3">
    <source>
        <dbReference type="PROSITE-ProRule" id="PRU00169"/>
    </source>
</evidence>
<evidence type="ECO:0000256" key="1">
    <source>
        <dbReference type="ARBA" id="ARBA00022553"/>
    </source>
</evidence>
<dbReference type="InterPro" id="IPR011006">
    <property type="entry name" value="CheY-like_superfamily"/>
</dbReference>
<dbReference type="RefSeq" id="WP_184178960.1">
    <property type="nucleotide sequence ID" value="NZ_JACHGF010000014.1"/>
</dbReference>
<dbReference type="InterPro" id="IPR001789">
    <property type="entry name" value="Sig_transdc_resp-reg_receiver"/>
</dbReference>
<reference evidence="5 6" key="1">
    <citation type="submission" date="2020-08" db="EMBL/GenBank/DDBJ databases">
        <title>Genomic Encyclopedia of Type Strains, Phase IV (KMG-IV): sequencing the most valuable type-strain genomes for metagenomic binning, comparative biology and taxonomic classification.</title>
        <authorList>
            <person name="Goeker M."/>
        </authorList>
    </citation>
    <scope>NUCLEOTIDE SEQUENCE [LARGE SCALE GENOMIC DNA]</scope>
    <source>
        <strain evidence="5 6">DSM 105074</strain>
    </source>
</reference>
<feature type="modified residue" description="4-aspartylphosphate" evidence="3">
    <location>
        <position position="67"/>
    </location>
</feature>
<sequence length="168" mass="18641">MYQINSTEPRSPYELSGIRILVVEDNPINTFALGAYLKRWGCVFDVASNGLEALQKLDSSFDLVLMDIHMPEMDGLEATRLLRLRGEILPIIALTADCTLDVQLDLYEGGFSAVQYKPIQPKNLLDLILHLRSHHPIGTLGIPDEIRPEQPAARLYLGGGATPAQARF</sequence>
<keyword evidence="6" id="KW-1185">Reference proteome</keyword>
<dbReference type="EMBL" id="JACHGF010000014">
    <property type="protein sequence ID" value="MBB5287147.1"/>
    <property type="molecule type" value="Genomic_DNA"/>
</dbReference>
<protein>
    <submittedName>
        <fullName evidence="5">CheY-like chemotaxis protein</fullName>
    </submittedName>
</protein>
<proteinExistence type="predicted"/>
<keyword evidence="2" id="KW-0902">Two-component regulatory system</keyword>
<evidence type="ECO:0000313" key="5">
    <source>
        <dbReference type="EMBL" id="MBB5287147.1"/>
    </source>
</evidence>